<reference evidence="1" key="1">
    <citation type="submission" date="2023-08" db="EMBL/GenBank/DDBJ databases">
        <title>Chromosome-level Genome Assembly of mud carp (Cirrhinus molitorella).</title>
        <authorList>
            <person name="Liu H."/>
        </authorList>
    </citation>
    <scope>NUCLEOTIDE SEQUENCE</scope>
    <source>
        <strain evidence="1">Prfri</strain>
        <tissue evidence="1">Muscle</tissue>
    </source>
</reference>
<sequence>MCSNVECEQISLSTSPPLERPTRPCGSRHERQLVWLKAHRPDRRERLAALTCRPGLMQTAQGLRTST</sequence>
<evidence type="ECO:0000313" key="2">
    <source>
        <dbReference type="Proteomes" id="UP001187343"/>
    </source>
</evidence>
<organism evidence="1 2">
    <name type="scientific">Cirrhinus molitorella</name>
    <name type="common">mud carp</name>
    <dbReference type="NCBI Taxonomy" id="172907"/>
    <lineage>
        <taxon>Eukaryota</taxon>
        <taxon>Metazoa</taxon>
        <taxon>Chordata</taxon>
        <taxon>Craniata</taxon>
        <taxon>Vertebrata</taxon>
        <taxon>Euteleostomi</taxon>
        <taxon>Actinopterygii</taxon>
        <taxon>Neopterygii</taxon>
        <taxon>Teleostei</taxon>
        <taxon>Ostariophysi</taxon>
        <taxon>Cypriniformes</taxon>
        <taxon>Cyprinidae</taxon>
        <taxon>Labeoninae</taxon>
        <taxon>Labeonini</taxon>
        <taxon>Cirrhinus</taxon>
    </lineage>
</organism>
<proteinExistence type="predicted"/>
<accession>A0AA88PDI1</accession>
<dbReference type="AlphaFoldDB" id="A0AA88PDI1"/>
<comment type="caution">
    <text evidence="1">The sequence shown here is derived from an EMBL/GenBank/DDBJ whole genome shotgun (WGS) entry which is preliminary data.</text>
</comment>
<protein>
    <submittedName>
        <fullName evidence="1">Uncharacterized protein</fullName>
    </submittedName>
</protein>
<gene>
    <name evidence="1" type="ORF">Q8A67_023184</name>
</gene>
<evidence type="ECO:0000313" key="1">
    <source>
        <dbReference type="EMBL" id="KAK2870657.1"/>
    </source>
</evidence>
<dbReference type="EMBL" id="JAUYZG010000023">
    <property type="protein sequence ID" value="KAK2870657.1"/>
    <property type="molecule type" value="Genomic_DNA"/>
</dbReference>
<keyword evidence="2" id="KW-1185">Reference proteome</keyword>
<name>A0AA88PDI1_9TELE</name>
<dbReference type="Proteomes" id="UP001187343">
    <property type="component" value="Unassembled WGS sequence"/>
</dbReference>